<dbReference type="InterPro" id="IPR004393">
    <property type="entry name" value="NadC"/>
</dbReference>
<dbReference type="NCBIfam" id="TIGR00078">
    <property type="entry name" value="nadC"/>
    <property type="match status" value="1"/>
</dbReference>
<organism evidence="14">
    <name type="scientific">uncultured organism</name>
    <dbReference type="NCBI Taxonomy" id="155900"/>
    <lineage>
        <taxon>unclassified sequences</taxon>
        <taxon>environmental samples</taxon>
    </lineage>
</organism>
<evidence type="ECO:0000256" key="4">
    <source>
        <dbReference type="ARBA" id="ARBA00011218"/>
    </source>
</evidence>
<evidence type="ECO:0000256" key="3">
    <source>
        <dbReference type="ARBA" id="ARBA00009400"/>
    </source>
</evidence>
<dbReference type="InterPro" id="IPR037128">
    <property type="entry name" value="Quinolinate_PRibosylTase_N_sf"/>
</dbReference>
<keyword evidence="7 14" id="KW-0328">Glycosyltransferase</keyword>
<feature type="domain" description="Quinolinate phosphoribosyl transferase N-terminal" evidence="13">
    <location>
        <begin position="23"/>
        <end position="107"/>
    </location>
</feature>
<evidence type="ECO:0000256" key="6">
    <source>
        <dbReference type="ARBA" id="ARBA00022642"/>
    </source>
</evidence>
<comment type="similarity">
    <text evidence="3">Belongs to the NadC/ModD family.</text>
</comment>
<keyword evidence="8 14" id="KW-0808">Transferase</keyword>
<keyword evidence="6" id="KW-0662">Pyridine nucleotide biosynthesis</keyword>
<dbReference type="UniPathway" id="UPA00253">
    <property type="reaction ID" value="UER00331"/>
</dbReference>
<dbReference type="SUPFAM" id="SSF51690">
    <property type="entry name" value="Nicotinate/Quinolinate PRTase C-terminal domain-like"/>
    <property type="match status" value="1"/>
</dbReference>
<dbReference type="PIRSF" id="PIRSF006250">
    <property type="entry name" value="NadC_ModD"/>
    <property type="match status" value="1"/>
</dbReference>
<evidence type="ECO:0000256" key="9">
    <source>
        <dbReference type="ARBA" id="ARBA00033102"/>
    </source>
</evidence>
<comment type="function">
    <text evidence="1">Involved in the catabolism of quinolinic acid (QA).</text>
</comment>
<dbReference type="GO" id="GO:0009435">
    <property type="term" value="P:NAD+ biosynthetic process"/>
    <property type="evidence" value="ECO:0007669"/>
    <property type="project" value="UniProtKB-UniPathway"/>
</dbReference>
<comment type="catalytic activity">
    <reaction evidence="10">
        <text>nicotinate beta-D-ribonucleotide + CO2 + diphosphate = quinolinate + 5-phospho-alpha-D-ribose 1-diphosphate + 2 H(+)</text>
        <dbReference type="Rhea" id="RHEA:12733"/>
        <dbReference type="ChEBI" id="CHEBI:15378"/>
        <dbReference type="ChEBI" id="CHEBI:16526"/>
        <dbReference type="ChEBI" id="CHEBI:29959"/>
        <dbReference type="ChEBI" id="CHEBI:33019"/>
        <dbReference type="ChEBI" id="CHEBI:57502"/>
        <dbReference type="ChEBI" id="CHEBI:58017"/>
        <dbReference type="EC" id="2.4.2.19"/>
    </reaction>
</comment>
<evidence type="ECO:0000259" key="13">
    <source>
        <dbReference type="Pfam" id="PF02749"/>
    </source>
</evidence>
<dbReference type="InterPro" id="IPR022412">
    <property type="entry name" value="Quinolinate_PRibosylTrfase_N"/>
</dbReference>
<evidence type="ECO:0000256" key="1">
    <source>
        <dbReference type="ARBA" id="ARBA00003237"/>
    </source>
</evidence>
<dbReference type="FunFam" id="3.90.1170.20:FF:000001">
    <property type="entry name" value="Nicotinate-nucleotide diphosphorylase (Carboxylating)"/>
    <property type="match status" value="1"/>
</dbReference>
<evidence type="ECO:0000256" key="7">
    <source>
        <dbReference type="ARBA" id="ARBA00022676"/>
    </source>
</evidence>
<reference evidence="14" key="1">
    <citation type="submission" date="2019-06" db="EMBL/GenBank/DDBJ databases">
        <authorList>
            <person name="Murdoch R.W."/>
            <person name="Fathepure B."/>
        </authorList>
    </citation>
    <scope>NUCLEOTIDE SEQUENCE</scope>
</reference>
<gene>
    <name evidence="14" type="primary">nadC</name>
    <name evidence="14" type="ORF">KBTEX_00635</name>
</gene>
<comment type="subunit">
    <text evidence="4">Hexamer formed by 3 homodimers.</text>
</comment>
<evidence type="ECO:0000256" key="2">
    <source>
        <dbReference type="ARBA" id="ARBA00004893"/>
    </source>
</evidence>
<dbReference type="PANTHER" id="PTHR32179:SF3">
    <property type="entry name" value="NICOTINATE-NUCLEOTIDE PYROPHOSPHORYLASE [CARBOXYLATING]"/>
    <property type="match status" value="1"/>
</dbReference>
<dbReference type="Gene3D" id="3.20.20.70">
    <property type="entry name" value="Aldolase class I"/>
    <property type="match status" value="1"/>
</dbReference>
<dbReference type="PANTHER" id="PTHR32179">
    <property type="entry name" value="NICOTINATE-NUCLEOTIDE PYROPHOSPHORYLASE [CARBOXYLATING]"/>
    <property type="match status" value="1"/>
</dbReference>
<sequence>MIDPQRVADDARRALDEDVGSGDITAVLLPAGRIDTATVIVREPAVICGRPWFDAVYQALDPAVHIRWHVNDGDAVDADTLLCTLTGPARSLVTGERTALNFLQLLSGTATTARRYADALAGTGCRVLDTRKTLPGLRRAQKYATACGGAVNHRQGLFDAILIKENHVLACGGITAAVQAARHHHPDVTVEIETETLDEVAEALAAGADIIMLDNFPLAAMREAVAMNAGRARLEASGNVEWEGLAGIAATGVDYVSTGALTKHVRAVDLSMRLQPGTPQR</sequence>
<evidence type="ECO:0000313" key="14">
    <source>
        <dbReference type="EMBL" id="QEA04327.1"/>
    </source>
</evidence>
<protein>
    <recommendedName>
        <fullName evidence="11">Probable nicotinate-nucleotide pyrophosphorylase [carboxylating]</fullName>
        <ecNumber evidence="5">2.4.2.19</ecNumber>
    </recommendedName>
    <alternativeName>
        <fullName evidence="9">Quinolinate phosphoribosyltransferase [decarboxylating]</fullName>
    </alternativeName>
</protein>
<dbReference type="GO" id="GO:0034213">
    <property type="term" value="P:quinolinate catabolic process"/>
    <property type="evidence" value="ECO:0007669"/>
    <property type="project" value="TreeGrafter"/>
</dbReference>
<evidence type="ECO:0000256" key="8">
    <source>
        <dbReference type="ARBA" id="ARBA00022679"/>
    </source>
</evidence>
<proteinExistence type="inferred from homology"/>
<feature type="domain" description="Quinolinate phosphoribosyl transferase C-terminal" evidence="12">
    <location>
        <begin position="110"/>
        <end position="273"/>
    </location>
</feature>
<dbReference type="Gene3D" id="3.90.1170.20">
    <property type="entry name" value="Quinolinate phosphoribosyl transferase, N-terminal domain"/>
    <property type="match status" value="1"/>
</dbReference>
<evidence type="ECO:0000256" key="5">
    <source>
        <dbReference type="ARBA" id="ARBA00011944"/>
    </source>
</evidence>
<dbReference type="InterPro" id="IPR002638">
    <property type="entry name" value="Quinolinate_PRibosylTrfase_C"/>
</dbReference>
<evidence type="ECO:0000256" key="10">
    <source>
        <dbReference type="ARBA" id="ARBA00047445"/>
    </source>
</evidence>
<dbReference type="CDD" id="cd01572">
    <property type="entry name" value="QPRTase"/>
    <property type="match status" value="1"/>
</dbReference>
<dbReference type="EMBL" id="MN079082">
    <property type="protein sequence ID" value="QEA04327.1"/>
    <property type="molecule type" value="Genomic_DNA"/>
</dbReference>
<dbReference type="InterPro" id="IPR036068">
    <property type="entry name" value="Nicotinate_pribotase-like_C"/>
</dbReference>
<dbReference type="FunFam" id="3.20.20.70:FF:000030">
    <property type="entry name" value="Nicotinate-nucleotide pyrophosphorylase, carboxylating"/>
    <property type="match status" value="1"/>
</dbReference>
<dbReference type="InterPro" id="IPR027277">
    <property type="entry name" value="NadC/ModD"/>
</dbReference>
<accession>A0A5B8RCA8</accession>
<evidence type="ECO:0000256" key="11">
    <source>
        <dbReference type="ARBA" id="ARBA00069173"/>
    </source>
</evidence>
<dbReference type="Pfam" id="PF01729">
    <property type="entry name" value="QRPTase_C"/>
    <property type="match status" value="1"/>
</dbReference>
<dbReference type="SUPFAM" id="SSF54675">
    <property type="entry name" value="Nicotinate/Quinolinate PRTase N-terminal domain-like"/>
    <property type="match status" value="1"/>
</dbReference>
<dbReference type="Pfam" id="PF02749">
    <property type="entry name" value="QRPTase_N"/>
    <property type="match status" value="1"/>
</dbReference>
<comment type="pathway">
    <text evidence="2">Cofactor biosynthesis; NAD(+) biosynthesis; nicotinate D-ribonucleotide from quinolinate: step 1/1.</text>
</comment>
<name>A0A5B8RCA8_9ZZZZ</name>
<dbReference type="InterPro" id="IPR013785">
    <property type="entry name" value="Aldolase_TIM"/>
</dbReference>
<dbReference type="EC" id="2.4.2.19" evidence="5"/>
<evidence type="ECO:0000259" key="12">
    <source>
        <dbReference type="Pfam" id="PF01729"/>
    </source>
</evidence>
<dbReference type="GO" id="GO:0004514">
    <property type="term" value="F:nicotinate-nucleotide diphosphorylase (carboxylating) activity"/>
    <property type="evidence" value="ECO:0007669"/>
    <property type="project" value="UniProtKB-EC"/>
</dbReference>
<dbReference type="AlphaFoldDB" id="A0A5B8RCA8"/>